<gene>
    <name evidence="3" type="ORF">K1J60_17970</name>
</gene>
<keyword evidence="2" id="KW-0812">Transmembrane</keyword>
<proteinExistence type="predicted"/>
<name>A0ABX8XRJ6_9ACTN</name>
<feature type="compositionally biased region" description="Low complexity" evidence="1">
    <location>
        <begin position="122"/>
        <end position="136"/>
    </location>
</feature>
<keyword evidence="2" id="KW-1133">Transmembrane helix</keyword>
<accession>A0ABX8XRJ6</accession>
<keyword evidence="4" id="KW-1185">Reference proteome</keyword>
<evidence type="ECO:0000313" key="3">
    <source>
        <dbReference type="EMBL" id="QYX78184.1"/>
    </source>
</evidence>
<sequence length="144" mass="15111">MLRYTLMRLGIFVGCFVVVWALVYSGVAPRGLGASNGMWMVVLALLVSAPISFVALRKERDRASAQIAPRLDRSIGRVKSNLAANRSQEDEADDVARTQGPEATDETSETGEAAGTDKADQAAGTDEAVKADAAAARPTSGKAS</sequence>
<feature type="region of interest" description="Disordered" evidence="1">
    <location>
        <begin position="79"/>
        <end position="144"/>
    </location>
</feature>
<evidence type="ECO:0000256" key="2">
    <source>
        <dbReference type="SAM" id="Phobius"/>
    </source>
</evidence>
<evidence type="ECO:0000256" key="1">
    <source>
        <dbReference type="SAM" id="MobiDB-lite"/>
    </source>
</evidence>
<keyword evidence="2" id="KW-0472">Membrane</keyword>
<dbReference type="EMBL" id="CP080647">
    <property type="protein sequence ID" value="QYX78184.1"/>
    <property type="molecule type" value="Genomic_DNA"/>
</dbReference>
<reference evidence="3 4" key="1">
    <citation type="submission" date="2021-08" db="EMBL/GenBank/DDBJ databases">
        <authorList>
            <person name="Ping M."/>
        </authorList>
    </citation>
    <scope>NUCLEOTIDE SEQUENCE [LARGE SCALE GENOMIC DNA]</scope>
    <source>
        <strain evidence="3 4">MG28</strain>
    </source>
</reference>
<dbReference type="Pfam" id="PF14012">
    <property type="entry name" value="DUF4229"/>
    <property type="match status" value="1"/>
</dbReference>
<organism evidence="3 4">
    <name type="scientific">Streptomyces akebiae</name>
    <dbReference type="NCBI Taxonomy" id="2865673"/>
    <lineage>
        <taxon>Bacteria</taxon>
        <taxon>Bacillati</taxon>
        <taxon>Actinomycetota</taxon>
        <taxon>Actinomycetes</taxon>
        <taxon>Kitasatosporales</taxon>
        <taxon>Streptomycetaceae</taxon>
        <taxon>Streptomyces</taxon>
    </lineage>
</organism>
<dbReference type="Proteomes" id="UP000827138">
    <property type="component" value="Chromosome"/>
</dbReference>
<dbReference type="InterPro" id="IPR025323">
    <property type="entry name" value="DUF4229"/>
</dbReference>
<feature type="transmembrane region" description="Helical" evidence="2">
    <location>
        <begin position="37"/>
        <end position="56"/>
    </location>
</feature>
<evidence type="ECO:0000313" key="4">
    <source>
        <dbReference type="Proteomes" id="UP000827138"/>
    </source>
</evidence>
<protein>
    <submittedName>
        <fullName evidence="3">DUF4229 domain-containing protein</fullName>
    </submittedName>
</protein>
<feature type="transmembrane region" description="Helical" evidence="2">
    <location>
        <begin position="7"/>
        <end position="25"/>
    </location>
</feature>